<protein>
    <submittedName>
        <fullName evidence="1">PAS fold family protein</fullName>
    </submittedName>
</protein>
<dbReference type="AlphaFoldDB" id="A0AAC8ZPN5"/>
<evidence type="ECO:0000313" key="1">
    <source>
        <dbReference type="EMBL" id="ALB23864.1"/>
    </source>
</evidence>
<name>A0AAC8ZPN5_PISSA</name>
<gene>
    <name evidence="1" type="ORF">KU39_2688</name>
</gene>
<proteinExistence type="predicted"/>
<evidence type="ECO:0000313" key="2">
    <source>
        <dbReference type="Proteomes" id="UP000029558"/>
    </source>
</evidence>
<dbReference type="Proteomes" id="UP000029558">
    <property type="component" value="Chromosome"/>
</dbReference>
<organism evidence="1 2">
    <name type="scientific">Piscirickettsia salmonis</name>
    <dbReference type="NCBI Taxonomy" id="1238"/>
    <lineage>
        <taxon>Bacteria</taxon>
        <taxon>Pseudomonadati</taxon>
        <taxon>Pseudomonadota</taxon>
        <taxon>Gammaproteobacteria</taxon>
        <taxon>Thiotrichales</taxon>
        <taxon>Piscirickettsiaceae</taxon>
        <taxon>Piscirickettsia</taxon>
    </lineage>
</organism>
<reference evidence="1 2" key="1">
    <citation type="journal article" date="2014" name="Genome Announc.">
        <title>Comparative Genome Analysis of Two Isolates of the Fish Pathogen Piscirickettsia salmonis from Different Hosts Reveals Major Differences in Virulence-Associated Secretion Systems.</title>
        <authorList>
            <person name="Bohle H."/>
            <person name="Henriquez P."/>
            <person name="Grothusen H."/>
            <person name="Navas E."/>
            <person name="Sandoval A."/>
            <person name="Bustamante F."/>
            <person name="Bustos P."/>
            <person name="Mancilla M."/>
        </authorList>
    </citation>
    <scope>NUCLEOTIDE SEQUENCE [LARGE SCALE GENOMIC DNA]</scope>
    <source>
        <strain evidence="2">B1-32597</strain>
    </source>
</reference>
<dbReference type="EMBL" id="CP012508">
    <property type="protein sequence ID" value="ALB23864.1"/>
    <property type="molecule type" value="Genomic_DNA"/>
</dbReference>
<sequence>MVRVKRDTQYHYISNKGKILFLDMETTSLIKSLFKGAGSTITGSSPLDVFKFPLGSRKVAQDIMSIKLGKKSIVRSYGLLFSKDLFFMATMIREPLNDSGKIIGVVHKVDVGINQFPKNECFLNVGSICYNNERFSATDLRILFLLAQFENIKAKEISEIIDVKMRTAYMYKYDLLNKLRDTFVYDDNVNYNDCLNKLFHVKVCSDGRATILPAEELEQHYQRLSKRRMRKDILHCENNFDLEGHDSDVSIFNKIISNN</sequence>
<accession>A0AAC8ZPN5</accession>
<dbReference type="RefSeq" id="WP_155050372.1">
    <property type="nucleotide sequence ID" value="NZ_CP012508.1"/>
</dbReference>